<dbReference type="KEGG" id="bko:CKF48_15565"/>
<dbReference type="InterPro" id="IPR000873">
    <property type="entry name" value="AMP-dep_synth/lig_dom"/>
</dbReference>
<proteinExistence type="inferred from homology"/>
<accession>A0A248TKA1</accession>
<dbReference type="GO" id="GO:0005524">
    <property type="term" value="F:ATP binding"/>
    <property type="evidence" value="ECO:0007669"/>
    <property type="project" value="UniProtKB-KW"/>
</dbReference>
<dbReference type="NCBIfam" id="TIGR01923">
    <property type="entry name" value="menE"/>
    <property type="match status" value="1"/>
</dbReference>
<evidence type="ECO:0000256" key="1">
    <source>
        <dbReference type="ARBA" id="ARBA00022428"/>
    </source>
</evidence>
<dbReference type="PROSITE" id="PS00455">
    <property type="entry name" value="AMP_BINDING"/>
    <property type="match status" value="1"/>
</dbReference>
<reference evidence="8 9" key="1">
    <citation type="submission" date="2017-08" db="EMBL/GenBank/DDBJ databases">
        <title>Complete Genome Sequence of Bacillus kochii Oregon-R-modENCODE STRAIN BDGP4, isolated from Drosophila melanogaster gut.</title>
        <authorList>
            <person name="Wan K.H."/>
            <person name="Yu C."/>
            <person name="Park S."/>
            <person name="Hammonds A.S."/>
            <person name="Booth B.W."/>
            <person name="Celniker S.E."/>
        </authorList>
    </citation>
    <scope>NUCLEOTIDE SEQUENCE [LARGE SCALE GENOMIC DNA]</scope>
    <source>
        <strain evidence="8 9">BDGP4</strain>
    </source>
</reference>
<organism evidence="8 9">
    <name type="scientific">Cytobacillus kochii</name>
    <dbReference type="NCBI Taxonomy" id="859143"/>
    <lineage>
        <taxon>Bacteria</taxon>
        <taxon>Bacillati</taxon>
        <taxon>Bacillota</taxon>
        <taxon>Bacilli</taxon>
        <taxon>Bacillales</taxon>
        <taxon>Bacillaceae</taxon>
        <taxon>Cytobacillus</taxon>
    </lineage>
</organism>
<comment type="pathway">
    <text evidence="5">Quinol/quinone metabolism; 1,4-dihydroxy-2-naphthoate biosynthesis; 1,4-dihydroxy-2-naphthoate from chorismate: step 5/7.</text>
</comment>
<evidence type="ECO:0000256" key="4">
    <source>
        <dbReference type="ARBA" id="ARBA00022840"/>
    </source>
</evidence>
<evidence type="ECO:0000259" key="7">
    <source>
        <dbReference type="Pfam" id="PF13193"/>
    </source>
</evidence>
<protein>
    <recommendedName>
        <fullName evidence="5">2-succinylbenzoate--CoA ligase</fullName>
        <ecNumber evidence="5">6.2.1.26</ecNumber>
    </recommendedName>
    <alternativeName>
        <fullName evidence="5">o-succinylbenzoyl-CoA synthetase</fullName>
        <shortName evidence="5">OSB-CoA synthetase</shortName>
    </alternativeName>
</protein>
<feature type="domain" description="AMP-dependent synthetase/ligase" evidence="6">
    <location>
        <begin position="16"/>
        <end position="357"/>
    </location>
</feature>
<dbReference type="SUPFAM" id="SSF56801">
    <property type="entry name" value="Acetyl-CoA synthetase-like"/>
    <property type="match status" value="1"/>
</dbReference>
<dbReference type="GO" id="GO:0008756">
    <property type="term" value="F:o-succinylbenzoate-CoA ligase activity"/>
    <property type="evidence" value="ECO:0007669"/>
    <property type="project" value="UniProtKB-UniRule"/>
</dbReference>
<dbReference type="PANTHER" id="PTHR24096:SF149">
    <property type="entry name" value="AMP-BINDING DOMAIN-CONTAINING PROTEIN-RELATED"/>
    <property type="match status" value="1"/>
</dbReference>
<dbReference type="NCBIfam" id="NF002966">
    <property type="entry name" value="PRK03640.1"/>
    <property type="match status" value="1"/>
</dbReference>
<dbReference type="GO" id="GO:0009234">
    <property type="term" value="P:menaquinone biosynthetic process"/>
    <property type="evidence" value="ECO:0007669"/>
    <property type="project" value="UniProtKB-UniRule"/>
</dbReference>
<dbReference type="EMBL" id="CP022983">
    <property type="protein sequence ID" value="ASV68575.1"/>
    <property type="molecule type" value="Genomic_DNA"/>
</dbReference>
<dbReference type="UniPathway" id="UPA01057">
    <property type="reaction ID" value="UER00166"/>
</dbReference>
<dbReference type="InterPro" id="IPR020845">
    <property type="entry name" value="AMP-binding_CS"/>
</dbReference>
<dbReference type="Gene3D" id="3.30.300.30">
    <property type="match status" value="1"/>
</dbReference>
<dbReference type="UniPathway" id="UPA00079"/>
<dbReference type="InterPro" id="IPR042099">
    <property type="entry name" value="ANL_N_sf"/>
</dbReference>
<keyword evidence="2 5" id="KW-0436">Ligase</keyword>
<evidence type="ECO:0000256" key="5">
    <source>
        <dbReference type="HAMAP-Rule" id="MF_00731"/>
    </source>
</evidence>
<keyword evidence="1 5" id="KW-0474">Menaquinone biosynthesis</keyword>
<comment type="catalytic activity">
    <reaction evidence="5">
        <text>2-succinylbenzoate + ATP + CoA = 2-succinylbenzoyl-CoA + AMP + diphosphate</text>
        <dbReference type="Rhea" id="RHEA:17009"/>
        <dbReference type="ChEBI" id="CHEBI:18325"/>
        <dbReference type="ChEBI" id="CHEBI:30616"/>
        <dbReference type="ChEBI" id="CHEBI:33019"/>
        <dbReference type="ChEBI" id="CHEBI:57287"/>
        <dbReference type="ChEBI" id="CHEBI:57364"/>
        <dbReference type="ChEBI" id="CHEBI:456215"/>
        <dbReference type="EC" id="6.2.1.26"/>
    </reaction>
</comment>
<dbReference type="AlphaFoldDB" id="A0A248TKA1"/>
<dbReference type="HAMAP" id="MF_00731">
    <property type="entry name" value="MenE"/>
    <property type="match status" value="1"/>
</dbReference>
<feature type="domain" description="AMP-binding enzyme C-terminal" evidence="7">
    <location>
        <begin position="407"/>
        <end position="482"/>
    </location>
</feature>
<sequence length="495" mass="55309">MSNQEMQNFIYKRFLSTPKREAFYYEGKSYTFETVYHEAYRWAGILSAKGVKQSQFVGVLLKNNLQSVFVLFALQLLGVKAVILNSRLTSKEIIWQLQDSGSVFFITEDAFKKVRADVEMEVSSLRLLVKEEIMDDDFEEPMIVSEVQLDHICTIMYTSGTTGHPKGVMQTYGNHLWSAVGSSLNLGLRDDDVWLCAVPLFHISGFSILMRGLIYGHKIVLLDSFDADKTITLIREQKVTIMSAVSTMLKKMVERLQQQPLHDSFRCMLLGGGPASRALLEDSVSCGIPVYQTYGMTETSSQIVTLSPEDSIKKLGSAGKALFPSQVKICRETGEVAEANESGEIFVKGPNVTSGYLGKDEATAEKIQQGWLATGDIGLLDEDGFLYVLDRRSDLIISGGENVYPAEVEGIVAAHPAVDDTGVIGMKDSTWGEVPVAFVVIKKDAEVSHKELEEYCQEKLAKYKIPKRFFIVDQIPRNAAKKILRRELRKMVQAF</sequence>
<evidence type="ECO:0000259" key="6">
    <source>
        <dbReference type="Pfam" id="PF00501"/>
    </source>
</evidence>
<keyword evidence="9" id="KW-1185">Reference proteome</keyword>
<dbReference type="Gene3D" id="3.40.50.12780">
    <property type="entry name" value="N-terminal domain of ligase-like"/>
    <property type="match status" value="1"/>
</dbReference>
<name>A0A248TKA1_9BACI</name>
<evidence type="ECO:0000256" key="2">
    <source>
        <dbReference type="ARBA" id="ARBA00022598"/>
    </source>
</evidence>
<evidence type="ECO:0000256" key="3">
    <source>
        <dbReference type="ARBA" id="ARBA00022741"/>
    </source>
</evidence>
<dbReference type="InterPro" id="IPR045851">
    <property type="entry name" value="AMP-bd_C_sf"/>
</dbReference>
<dbReference type="OrthoDB" id="9762242at2"/>
<dbReference type="Proteomes" id="UP000215137">
    <property type="component" value="Chromosome"/>
</dbReference>
<dbReference type="Pfam" id="PF13193">
    <property type="entry name" value="AMP-binding_C"/>
    <property type="match status" value="1"/>
</dbReference>
<comment type="function">
    <text evidence="5">Converts 2-succinylbenzoate (OSB) to 2-succinylbenzoyl-CoA (OSB-CoA).</text>
</comment>
<keyword evidence="3 5" id="KW-0547">Nucleotide-binding</keyword>
<dbReference type="InterPro" id="IPR025110">
    <property type="entry name" value="AMP-bd_C"/>
</dbReference>
<dbReference type="EC" id="6.2.1.26" evidence="5"/>
<comment type="similarity">
    <text evidence="5">Belongs to the ATP-dependent AMP-binding enzyme family. MenE subfamily.</text>
</comment>
<comment type="pathway">
    <text evidence="5">Quinol/quinone metabolism; menaquinone biosynthesis.</text>
</comment>
<evidence type="ECO:0000313" key="8">
    <source>
        <dbReference type="EMBL" id="ASV68575.1"/>
    </source>
</evidence>
<dbReference type="InterPro" id="IPR010192">
    <property type="entry name" value="MenE"/>
</dbReference>
<evidence type="ECO:0000313" key="9">
    <source>
        <dbReference type="Proteomes" id="UP000215137"/>
    </source>
</evidence>
<keyword evidence="4 5" id="KW-0067">ATP-binding</keyword>
<dbReference type="FunFam" id="3.30.300.30:FF:000008">
    <property type="entry name" value="2,3-dihydroxybenzoate-AMP ligase"/>
    <property type="match status" value="1"/>
</dbReference>
<dbReference type="PANTHER" id="PTHR24096">
    <property type="entry name" value="LONG-CHAIN-FATTY-ACID--COA LIGASE"/>
    <property type="match status" value="1"/>
</dbReference>
<dbReference type="RefSeq" id="WP_095372145.1">
    <property type="nucleotide sequence ID" value="NZ_CP022983.1"/>
</dbReference>
<dbReference type="Pfam" id="PF00501">
    <property type="entry name" value="AMP-binding"/>
    <property type="match status" value="1"/>
</dbReference>
<gene>
    <name evidence="5 8" type="primary">menE</name>
    <name evidence="8" type="ORF">CKF48_15565</name>
</gene>